<dbReference type="PANTHER" id="PTHR48071">
    <property type="entry name" value="SRCR DOMAIN-CONTAINING PROTEIN"/>
    <property type="match status" value="1"/>
</dbReference>
<dbReference type="AlphaFoldDB" id="A0A3B5APB8"/>
<evidence type="ECO:0000256" key="4">
    <source>
        <dbReference type="ARBA" id="ARBA00023180"/>
    </source>
</evidence>
<name>A0A3B5APB8_9TELE</name>
<dbReference type="PANTHER" id="PTHR48071:SF4">
    <property type="entry name" value="NEUROTRYPSIN-RELATED"/>
    <property type="match status" value="1"/>
</dbReference>
<accession>A0A3B5APB8</accession>
<evidence type="ECO:0000256" key="2">
    <source>
        <dbReference type="ARBA" id="ARBA00022737"/>
    </source>
</evidence>
<dbReference type="FunFam" id="3.10.250.10:FF:000006">
    <property type="entry name" value="neurotrypsin isoform X2"/>
    <property type="match status" value="1"/>
</dbReference>
<evidence type="ECO:0000259" key="6">
    <source>
        <dbReference type="PROSITE" id="PS50287"/>
    </source>
</evidence>
<comment type="caution">
    <text evidence="5">Lacks conserved residue(s) required for the propagation of feature annotation.</text>
</comment>
<dbReference type="SMART" id="SM00202">
    <property type="entry name" value="SR"/>
    <property type="match status" value="1"/>
</dbReference>
<feature type="domain" description="SRCR" evidence="6">
    <location>
        <begin position="18"/>
        <end position="119"/>
    </location>
</feature>
<dbReference type="PROSITE" id="PS00420">
    <property type="entry name" value="SRCR_1"/>
    <property type="match status" value="1"/>
</dbReference>
<dbReference type="SUPFAM" id="SSF56487">
    <property type="entry name" value="SRCR-like"/>
    <property type="match status" value="1"/>
</dbReference>
<evidence type="ECO:0000256" key="1">
    <source>
        <dbReference type="ARBA" id="ARBA00022729"/>
    </source>
</evidence>
<feature type="disulfide bond" evidence="5">
    <location>
        <begin position="88"/>
        <end position="98"/>
    </location>
</feature>
<dbReference type="Ensembl" id="ENSSPAT00000022628.1">
    <property type="protein sequence ID" value="ENSSPAP00000022276.1"/>
    <property type="gene ID" value="ENSSPAG00000016816.1"/>
</dbReference>
<reference evidence="7" key="1">
    <citation type="submission" date="2023-09" db="UniProtKB">
        <authorList>
            <consortium name="Ensembl"/>
        </authorList>
    </citation>
    <scope>IDENTIFICATION</scope>
</reference>
<keyword evidence="1" id="KW-0732">Signal</keyword>
<evidence type="ECO:0000256" key="5">
    <source>
        <dbReference type="PROSITE-ProRule" id="PRU00196"/>
    </source>
</evidence>
<proteinExistence type="predicted"/>
<evidence type="ECO:0000256" key="3">
    <source>
        <dbReference type="ARBA" id="ARBA00023157"/>
    </source>
</evidence>
<keyword evidence="3 5" id="KW-1015">Disulfide bond</keyword>
<sequence length="142" mass="16036">TDVLNSFWTTMALRDGVVRLVGGDSPWEGRVEVFHNGDWGTVCDDHWTQQHAEVVCRQLGYRYEYLNNTQNGTFGEGVGLILLDDVQCDGSETSLLDCKHGIWGRTDCSHSEDVGFVLTTGIAFVEPLSELRNKHLLHHRYI</sequence>
<dbReference type="Pfam" id="PF00530">
    <property type="entry name" value="SRCR"/>
    <property type="match status" value="1"/>
</dbReference>
<dbReference type="InterPro" id="IPR001190">
    <property type="entry name" value="SRCR"/>
</dbReference>
<keyword evidence="4" id="KW-0325">Glycoprotein</keyword>
<organism evidence="7">
    <name type="scientific">Stegastes partitus</name>
    <name type="common">bicolor damselfish</name>
    <dbReference type="NCBI Taxonomy" id="144197"/>
    <lineage>
        <taxon>Eukaryota</taxon>
        <taxon>Metazoa</taxon>
        <taxon>Chordata</taxon>
        <taxon>Craniata</taxon>
        <taxon>Vertebrata</taxon>
        <taxon>Euteleostomi</taxon>
        <taxon>Actinopterygii</taxon>
        <taxon>Neopterygii</taxon>
        <taxon>Teleostei</taxon>
        <taxon>Neoteleostei</taxon>
        <taxon>Acanthomorphata</taxon>
        <taxon>Ovalentaria</taxon>
        <taxon>Pomacentridae</taxon>
        <taxon>Stegastes</taxon>
    </lineage>
</organism>
<dbReference type="InterPro" id="IPR036772">
    <property type="entry name" value="SRCR-like_dom_sf"/>
</dbReference>
<dbReference type="Gene3D" id="3.10.250.10">
    <property type="entry name" value="SRCR-like domain"/>
    <property type="match status" value="1"/>
</dbReference>
<dbReference type="GO" id="GO:0016020">
    <property type="term" value="C:membrane"/>
    <property type="evidence" value="ECO:0007669"/>
    <property type="project" value="InterPro"/>
</dbReference>
<protein>
    <submittedName>
        <fullName evidence="7">Si:ch73-127m5.1</fullName>
    </submittedName>
</protein>
<dbReference type="PROSITE" id="PS50287">
    <property type="entry name" value="SRCR_2"/>
    <property type="match status" value="1"/>
</dbReference>
<dbReference type="GeneTree" id="ENSGT00940000164412"/>
<evidence type="ECO:0000313" key="7">
    <source>
        <dbReference type="Ensembl" id="ENSSPAP00000022276.1"/>
    </source>
</evidence>
<keyword evidence="2" id="KW-0677">Repeat</keyword>
<dbReference type="PRINTS" id="PR00258">
    <property type="entry name" value="SPERACTRCPTR"/>
</dbReference>